<sequence length="304" mass="33864">MLLQLLDRGSSERQIEFEPLENMDLADFFMEPETIADLYLHIFFMENEDGIPTSEMPTDEMIPVVEHEKSNVGVEHDADIVVVCILAPDAISEHRRMTHSAISLVKFVQSLWSLTDFHVHLAASSSSPPVHNYWICYFTRPSTDVFTAALAIALYHDVVLDVAAKSHRKGIAQVRSSAIAEQTGKNLRGQVTIEMVIVFDPGGGTFYVPILEDKDGVLEAISKDITNSFICIAPLPVDNFDLHHLTSKVLNNFISTLIFIKKGTESDSSLLKAGSSWFHPHTKAVADLDTHSSLDRITIEIYVI</sequence>
<name>A0AAE1RIC0_9SOLA</name>
<keyword evidence="2" id="KW-1185">Reference proteome</keyword>
<dbReference type="AlphaFoldDB" id="A0AAE1RIC0"/>
<reference evidence="1" key="1">
    <citation type="submission" date="2023-12" db="EMBL/GenBank/DDBJ databases">
        <title>Genome assembly of Anisodus tanguticus.</title>
        <authorList>
            <person name="Wang Y.-J."/>
        </authorList>
    </citation>
    <scope>NUCLEOTIDE SEQUENCE</scope>
    <source>
        <strain evidence="1">KB-2021</strain>
        <tissue evidence="1">Leaf</tissue>
    </source>
</reference>
<accession>A0AAE1RIC0</accession>
<dbReference type="Proteomes" id="UP001291623">
    <property type="component" value="Unassembled WGS sequence"/>
</dbReference>
<evidence type="ECO:0000313" key="2">
    <source>
        <dbReference type="Proteomes" id="UP001291623"/>
    </source>
</evidence>
<organism evidence="1 2">
    <name type="scientific">Anisodus tanguticus</name>
    <dbReference type="NCBI Taxonomy" id="243964"/>
    <lineage>
        <taxon>Eukaryota</taxon>
        <taxon>Viridiplantae</taxon>
        <taxon>Streptophyta</taxon>
        <taxon>Embryophyta</taxon>
        <taxon>Tracheophyta</taxon>
        <taxon>Spermatophyta</taxon>
        <taxon>Magnoliopsida</taxon>
        <taxon>eudicotyledons</taxon>
        <taxon>Gunneridae</taxon>
        <taxon>Pentapetalae</taxon>
        <taxon>asterids</taxon>
        <taxon>lamiids</taxon>
        <taxon>Solanales</taxon>
        <taxon>Solanaceae</taxon>
        <taxon>Solanoideae</taxon>
        <taxon>Hyoscyameae</taxon>
        <taxon>Anisodus</taxon>
    </lineage>
</organism>
<protein>
    <submittedName>
        <fullName evidence="1">Uncharacterized protein</fullName>
    </submittedName>
</protein>
<gene>
    <name evidence="1" type="ORF">RND71_030841</name>
</gene>
<proteinExistence type="predicted"/>
<dbReference type="EMBL" id="JAVYJV010000016">
    <property type="protein sequence ID" value="KAK4351528.1"/>
    <property type="molecule type" value="Genomic_DNA"/>
</dbReference>
<evidence type="ECO:0000313" key="1">
    <source>
        <dbReference type="EMBL" id="KAK4351528.1"/>
    </source>
</evidence>
<comment type="caution">
    <text evidence="1">The sequence shown here is derived from an EMBL/GenBank/DDBJ whole genome shotgun (WGS) entry which is preliminary data.</text>
</comment>